<name>A0A813B5W5_9DINO</name>
<dbReference type="Proteomes" id="UP000601435">
    <property type="component" value="Unassembled WGS sequence"/>
</dbReference>
<feature type="non-terminal residue" evidence="1">
    <location>
        <position position="240"/>
    </location>
</feature>
<protein>
    <submittedName>
        <fullName evidence="1">Uncharacterized protein</fullName>
    </submittedName>
</protein>
<evidence type="ECO:0000313" key="1">
    <source>
        <dbReference type="EMBL" id="CAE7888361.1"/>
    </source>
</evidence>
<accession>A0A813B5W5</accession>
<comment type="caution">
    <text evidence="1">The sequence shown here is derived from an EMBL/GenBank/DDBJ whole genome shotgun (WGS) entry which is preliminary data.</text>
</comment>
<feature type="non-terminal residue" evidence="1">
    <location>
        <position position="1"/>
    </location>
</feature>
<gene>
    <name evidence="1" type="ORF">SNEC2469_LOCUS29435</name>
</gene>
<dbReference type="EMBL" id="CAJNJA010066235">
    <property type="protein sequence ID" value="CAE7888361.1"/>
    <property type="molecule type" value="Genomic_DNA"/>
</dbReference>
<reference evidence="1" key="1">
    <citation type="submission" date="2021-02" db="EMBL/GenBank/DDBJ databases">
        <authorList>
            <person name="Dougan E. K."/>
            <person name="Rhodes N."/>
            <person name="Thang M."/>
            <person name="Chan C."/>
        </authorList>
    </citation>
    <scope>NUCLEOTIDE SEQUENCE</scope>
</reference>
<keyword evidence="2" id="KW-1185">Reference proteome</keyword>
<dbReference type="AlphaFoldDB" id="A0A813B5W5"/>
<proteinExistence type="predicted"/>
<sequence length="240" mass="25408">AAVKVIQGALDSGADLAIYLAAGFGYELGIGGGRRRGRKGRGKGVATGEEGTGSVTGQVGFAGAVHCNTARVRACEPFGRKRWRAAAAMDYVSVLAFYAAMGRGELQADAKAAEDRRMREIQARYPHANRETGEGFPALPRKPARNASAAVAAAAHREYRTLVEERKQLCSAEWRALIRAMEAPGAQSTEPIVHGDLQQLAVANLAQLGDIEHQAATGEGQMMPLAGAAAYFFVRSLAAR</sequence>
<evidence type="ECO:0000313" key="2">
    <source>
        <dbReference type="Proteomes" id="UP000601435"/>
    </source>
</evidence>
<organism evidence="1 2">
    <name type="scientific">Symbiodinium necroappetens</name>
    <dbReference type="NCBI Taxonomy" id="1628268"/>
    <lineage>
        <taxon>Eukaryota</taxon>
        <taxon>Sar</taxon>
        <taxon>Alveolata</taxon>
        <taxon>Dinophyceae</taxon>
        <taxon>Suessiales</taxon>
        <taxon>Symbiodiniaceae</taxon>
        <taxon>Symbiodinium</taxon>
    </lineage>
</organism>